<dbReference type="Pfam" id="PF06537">
    <property type="entry name" value="DHOR"/>
    <property type="match status" value="1"/>
</dbReference>
<evidence type="ECO:0000313" key="6">
    <source>
        <dbReference type="EMBL" id="GGB21938.1"/>
    </source>
</evidence>
<keyword evidence="7" id="KW-1185">Reference proteome</keyword>
<organism evidence="6 7">
    <name type="scientific">Puia dinghuensis</name>
    <dbReference type="NCBI Taxonomy" id="1792502"/>
    <lineage>
        <taxon>Bacteria</taxon>
        <taxon>Pseudomonadati</taxon>
        <taxon>Bacteroidota</taxon>
        <taxon>Chitinophagia</taxon>
        <taxon>Chitinophagales</taxon>
        <taxon>Chitinophagaceae</taxon>
        <taxon>Puia</taxon>
    </lineage>
</organism>
<dbReference type="PANTHER" id="PTHR30600">
    <property type="entry name" value="CYTOCHROME C PEROXIDASE-RELATED"/>
    <property type="match status" value="1"/>
</dbReference>
<dbReference type="GO" id="GO:0004130">
    <property type="term" value="F:cytochrome-c peroxidase activity"/>
    <property type="evidence" value="ECO:0007669"/>
    <property type="project" value="TreeGrafter"/>
</dbReference>
<proteinExistence type="predicted"/>
<dbReference type="PROSITE" id="PS51257">
    <property type="entry name" value="PROKAR_LIPOPROTEIN"/>
    <property type="match status" value="1"/>
</dbReference>
<keyword evidence="2 4" id="KW-0479">Metal-binding</keyword>
<dbReference type="GO" id="GO:0009055">
    <property type="term" value="F:electron transfer activity"/>
    <property type="evidence" value="ECO:0007669"/>
    <property type="project" value="InterPro"/>
</dbReference>
<dbReference type="Gene3D" id="1.10.760.10">
    <property type="entry name" value="Cytochrome c-like domain"/>
    <property type="match status" value="1"/>
</dbReference>
<evidence type="ECO:0000256" key="2">
    <source>
        <dbReference type="ARBA" id="ARBA00022723"/>
    </source>
</evidence>
<comment type="caution">
    <text evidence="6">The sequence shown here is derived from an EMBL/GenBank/DDBJ whole genome shotgun (WGS) entry which is preliminary data.</text>
</comment>
<dbReference type="GO" id="GO:0020037">
    <property type="term" value="F:heme binding"/>
    <property type="evidence" value="ECO:0007669"/>
    <property type="project" value="InterPro"/>
</dbReference>
<protein>
    <recommendedName>
        <fullName evidence="5">Cytochrome c domain-containing protein</fullName>
    </recommendedName>
</protein>
<name>A0A8J2UI89_9BACT</name>
<keyword evidence="3 4" id="KW-0408">Iron</keyword>
<accession>A0A8J2UI89</accession>
<dbReference type="PROSITE" id="PS51007">
    <property type="entry name" value="CYTC"/>
    <property type="match status" value="1"/>
</dbReference>
<dbReference type="PANTHER" id="PTHR30600:SF4">
    <property type="entry name" value="CYTOCHROME C DOMAIN-CONTAINING PROTEIN"/>
    <property type="match status" value="1"/>
</dbReference>
<gene>
    <name evidence="6" type="ORF">GCM10011511_52240</name>
</gene>
<sequence>MKKKATVLTASISLIIALLSGCYKLLPQMPDPTNTLCGPVSLSNAQSVLFAKGNDAFFAIRTAATGLGPYFVSTGCGECHSSDNRGHPFTMLTRFGQADTTGNKFLAEGGPQLQNANLPGYQPQQLPPGATSARFIAPITAGVGFLELVPDSAILAMAAENQQNPDGVGGHPNYNSIPSYVIPFANAIPRGDGKYICRFGRKASTYNLLQQVAVAYNHDMGITSTFMPYDPYNYLDQTAPSSPGTPEVDNSTLNSVVFYVTCLQTPNQRDTGNPVVQHGSQVFNSIGCAACHRPTLTTGYSPIDALSYQTFSPYTDLLVHDMGPGLDDGYTEGNASTAEWRTTPLWGLGLTPGVQGGNYYLLHDGRAHSIEQAITMHGGEAAASANRFANLSATDHQALITFLKSL</sequence>
<dbReference type="EMBL" id="BMJC01000006">
    <property type="protein sequence ID" value="GGB21938.1"/>
    <property type="molecule type" value="Genomic_DNA"/>
</dbReference>
<reference evidence="6" key="1">
    <citation type="journal article" date="2014" name="Int. J. Syst. Evol. Microbiol.">
        <title>Complete genome sequence of Corynebacterium casei LMG S-19264T (=DSM 44701T), isolated from a smear-ripened cheese.</title>
        <authorList>
            <consortium name="US DOE Joint Genome Institute (JGI-PGF)"/>
            <person name="Walter F."/>
            <person name="Albersmeier A."/>
            <person name="Kalinowski J."/>
            <person name="Ruckert C."/>
        </authorList>
    </citation>
    <scope>NUCLEOTIDE SEQUENCE</scope>
    <source>
        <strain evidence="6">CGMCC 1.15448</strain>
    </source>
</reference>
<evidence type="ECO:0000259" key="5">
    <source>
        <dbReference type="PROSITE" id="PS51007"/>
    </source>
</evidence>
<keyword evidence="1 4" id="KW-0349">Heme</keyword>
<dbReference type="AlphaFoldDB" id="A0A8J2UI89"/>
<evidence type="ECO:0000313" key="7">
    <source>
        <dbReference type="Proteomes" id="UP000607559"/>
    </source>
</evidence>
<dbReference type="InterPro" id="IPR051395">
    <property type="entry name" value="Cytochrome_c_Peroxidase/MauG"/>
</dbReference>
<reference evidence="6" key="2">
    <citation type="submission" date="2020-09" db="EMBL/GenBank/DDBJ databases">
        <authorList>
            <person name="Sun Q."/>
            <person name="Zhou Y."/>
        </authorList>
    </citation>
    <scope>NUCLEOTIDE SEQUENCE</scope>
    <source>
        <strain evidence="6">CGMCC 1.15448</strain>
    </source>
</reference>
<dbReference type="RefSeq" id="WP_188937355.1">
    <property type="nucleotide sequence ID" value="NZ_BMJC01000006.1"/>
</dbReference>
<feature type="domain" description="Cytochrome c" evidence="5">
    <location>
        <begin position="274"/>
        <end position="406"/>
    </location>
</feature>
<dbReference type="InterPro" id="IPR036909">
    <property type="entry name" value="Cyt_c-like_dom_sf"/>
</dbReference>
<dbReference type="Proteomes" id="UP000607559">
    <property type="component" value="Unassembled WGS sequence"/>
</dbReference>
<dbReference type="InterPro" id="IPR009056">
    <property type="entry name" value="Cyt_c-like_dom"/>
</dbReference>
<evidence type="ECO:0000256" key="4">
    <source>
        <dbReference type="PROSITE-ProRule" id="PRU00433"/>
    </source>
</evidence>
<dbReference type="GO" id="GO:0046872">
    <property type="term" value="F:metal ion binding"/>
    <property type="evidence" value="ECO:0007669"/>
    <property type="project" value="UniProtKB-KW"/>
</dbReference>
<dbReference type="SUPFAM" id="SSF46626">
    <property type="entry name" value="Cytochrome c"/>
    <property type="match status" value="1"/>
</dbReference>
<dbReference type="InterPro" id="IPR010538">
    <property type="entry name" value="DHOR"/>
</dbReference>
<evidence type="ECO:0000256" key="3">
    <source>
        <dbReference type="ARBA" id="ARBA00023004"/>
    </source>
</evidence>
<evidence type="ECO:0000256" key="1">
    <source>
        <dbReference type="ARBA" id="ARBA00022617"/>
    </source>
</evidence>